<gene>
    <name evidence="1" type="ORF">PoB_002585900</name>
</gene>
<proteinExistence type="predicted"/>
<protein>
    <submittedName>
        <fullName evidence="1">Uncharacterized protein</fullName>
    </submittedName>
</protein>
<sequence length="99" mass="11196">MKKSLPSSSFSPPPHVRDEIFLMSSFWAGSDKKPEIIQQGSDNVARKGLSPLVGALCDSLLRFYVNFPVFLFPNIVLSRRADRGLVLRSLYQKKKLQQT</sequence>
<organism evidence="1 2">
    <name type="scientific">Plakobranchus ocellatus</name>
    <dbReference type="NCBI Taxonomy" id="259542"/>
    <lineage>
        <taxon>Eukaryota</taxon>
        <taxon>Metazoa</taxon>
        <taxon>Spiralia</taxon>
        <taxon>Lophotrochozoa</taxon>
        <taxon>Mollusca</taxon>
        <taxon>Gastropoda</taxon>
        <taxon>Heterobranchia</taxon>
        <taxon>Euthyneura</taxon>
        <taxon>Panpulmonata</taxon>
        <taxon>Sacoglossa</taxon>
        <taxon>Placobranchoidea</taxon>
        <taxon>Plakobranchidae</taxon>
        <taxon>Plakobranchus</taxon>
    </lineage>
</organism>
<reference evidence="1 2" key="1">
    <citation type="journal article" date="2021" name="Elife">
        <title>Chloroplast acquisition without the gene transfer in kleptoplastic sea slugs, Plakobranchus ocellatus.</title>
        <authorList>
            <person name="Maeda T."/>
            <person name="Takahashi S."/>
            <person name="Yoshida T."/>
            <person name="Shimamura S."/>
            <person name="Takaki Y."/>
            <person name="Nagai Y."/>
            <person name="Toyoda A."/>
            <person name="Suzuki Y."/>
            <person name="Arimoto A."/>
            <person name="Ishii H."/>
            <person name="Satoh N."/>
            <person name="Nishiyama T."/>
            <person name="Hasebe M."/>
            <person name="Maruyama T."/>
            <person name="Minagawa J."/>
            <person name="Obokata J."/>
            <person name="Shigenobu S."/>
        </authorList>
    </citation>
    <scope>NUCLEOTIDE SEQUENCE [LARGE SCALE GENOMIC DNA]</scope>
</reference>
<keyword evidence="2" id="KW-1185">Reference proteome</keyword>
<evidence type="ECO:0000313" key="2">
    <source>
        <dbReference type="Proteomes" id="UP000735302"/>
    </source>
</evidence>
<evidence type="ECO:0000313" key="1">
    <source>
        <dbReference type="EMBL" id="GFN99353.1"/>
    </source>
</evidence>
<dbReference type="AlphaFoldDB" id="A0AAV3ZZJ3"/>
<accession>A0AAV3ZZJ3</accession>
<dbReference type="Proteomes" id="UP000735302">
    <property type="component" value="Unassembled WGS sequence"/>
</dbReference>
<dbReference type="EMBL" id="BLXT01002992">
    <property type="protein sequence ID" value="GFN99353.1"/>
    <property type="molecule type" value="Genomic_DNA"/>
</dbReference>
<comment type="caution">
    <text evidence="1">The sequence shown here is derived from an EMBL/GenBank/DDBJ whole genome shotgun (WGS) entry which is preliminary data.</text>
</comment>
<name>A0AAV3ZZJ3_9GAST</name>